<dbReference type="InterPro" id="IPR011050">
    <property type="entry name" value="Pectin_lyase_fold/virulence"/>
</dbReference>
<dbReference type="NCBIfam" id="TIGR03804">
    <property type="entry name" value="para_beta_helix"/>
    <property type="match status" value="1"/>
</dbReference>
<feature type="domain" description="Periplasmic copper-binding protein NosD beta helix" evidence="2">
    <location>
        <begin position="222"/>
        <end position="393"/>
    </location>
</feature>
<feature type="region of interest" description="Disordered" evidence="1">
    <location>
        <begin position="386"/>
        <end position="405"/>
    </location>
</feature>
<dbReference type="InterPro" id="IPR022441">
    <property type="entry name" value="Para_beta_helix_rpt-2"/>
</dbReference>
<reference evidence="4" key="1">
    <citation type="submission" date="2015-10" db="EMBL/GenBank/DDBJ databases">
        <title>Niche specialization of a soil ammonia-oxidizing archaeon, Candidatus Nitrosocosmicus oleophilus.</title>
        <authorList>
            <person name="Jung M.-Y."/>
            <person name="Rhee S.-K."/>
        </authorList>
    </citation>
    <scope>NUCLEOTIDE SEQUENCE [LARGE SCALE GENOMIC DNA]</scope>
    <source>
        <strain evidence="4">MY3</strain>
    </source>
</reference>
<dbReference type="Pfam" id="PF05048">
    <property type="entry name" value="NosD"/>
    <property type="match status" value="1"/>
</dbReference>
<dbReference type="EMBL" id="CP012850">
    <property type="protein sequence ID" value="ALI35812.1"/>
    <property type="molecule type" value="Genomic_DNA"/>
</dbReference>
<dbReference type="AlphaFoldDB" id="A0A654M8J1"/>
<organism evidence="3 4">
    <name type="scientific">Candidatus Nitrosocosmicus oleophilus</name>
    <dbReference type="NCBI Taxonomy" id="1353260"/>
    <lineage>
        <taxon>Archaea</taxon>
        <taxon>Nitrososphaerota</taxon>
        <taxon>Nitrososphaeria</taxon>
        <taxon>Nitrososphaerales</taxon>
        <taxon>Nitrososphaeraceae</taxon>
        <taxon>Candidatus Nitrosocosmicus</taxon>
    </lineage>
</organism>
<evidence type="ECO:0000313" key="3">
    <source>
        <dbReference type="EMBL" id="ALI35812.1"/>
    </source>
</evidence>
<dbReference type="InterPro" id="IPR006626">
    <property type="entry name" value="PbH1"/>
</dbReference>
<proteinExistence type="predicted"/>
<gene>
    <name evidence="3" type="primary">algG</name>
    <name evidence="3" type="ORF">NMY3_01609</name>
</gene>
<dbReference type="GO" id="GO:0016853">
    <property type="term" value="F:isomerase activity"/>
    <property type="evidence" value="ECO:0007669"/>
    <property type="project" value="UniProtKB-KW"/>
</dbReference>
<dbReference type="RefSeq" id="WP_196818204.1">
    <property type="nucleotide sequence ID" value="NZ_CP012850.1"/>
</dbReference>
<dbReference type="EC" id="5.1.3.-" evidence="3"/>
<dbReference type="SMART" id="SM00710">
    <property type="entry name" value="PbH1"/>
    <property type="match status" value="8"/>
</dbReference>
<dbReference type="Proteomes" id="UP000058925">
    <property type="component" value="Chromosome"/>
</dbReference>
<protein>
    <submittedName>
        <fullName evidence="3">Poly(Beta-D-mannuronate) C5 epimerase</fullName>
        <ecNumber evidence="3">5.1.3.-</ecNumber>
    </submittedName>
</protein>
<feature type="compositionally biased region" description="Polar residues" evidence="1">
    <location>
        <begin position="393"/>
        <end position="405"/>
    </location>
</feature>
<dbReference type="InterPro" id="IPR007742">
    <property type="entry name" value="NosD_dom"/>
</dbReference>
<name>A0A654M8J1_9ARCH</name>
<sequence length="405" mass="44639">MKRLASFISATCFVSVFVIILTFSGLGLINIASFAQEPDQNSDSSDKSSNTDCIGYNTDEENGKNTITVSCSHPTTLTDIYNSIQNQEILNRENNSNQSTWILDATIIVEKDSTLVINSSDTKWLKILAGDKNGDGDRDIVNSITVFGNLIIDSVKITSWDPKNNDVIKFEVDILPSREFEHTGIDAIPRPYIKTEDETSGTMNITNSEIAYLGYECGSGCSGISYYGNNGTSIVKNNEIHHDRFGFYSVGVGGVVLEDNNVHDNFMYGFDPHTATHDMIIRNNTVHDHGAMGIICSLDCYNITIEGNEVYNSAGSGIMFSRNMSDSVARNNDVHDEEKCIFLSQSPNNEVYDNDISNCESQGIYLYHNSIGNKVYNNTLTNATEGIEESDDSQGTNEISNNTIV</sequence>
<dbReference type="InterPro" id="IPR012334">
    <property type="entry name" value="Pectin_lyas_fold"/>
</dbReference>
<accession>A0A654M8J1</accession>
<evidence type="ECO:0000313" key="4">
    <source>
        <dbReference type="Proteomes" id="UP000058925"/>
    </source>
</evidence>
<keyword evidence="3" id="KW-0413">Isomerase</keyword>
<dbReference type="GeneID" id="60421641"/>
<dbReference type="SUPFAM" id="SSF51126">
    <property type="entry name" value="Pectin lyase-like"/>
    <property type="match status" value="1"/>
</dbReference>
<evidence type="ECO:0000259" key="2">
    <source>
        <dbReference type="Pfam" id="PF05048"/>
    </source>
</evidence>
<feature type="compositionally biased region" description="Low complexity" evidence="1">
    <location>
        <begin position="41"/>
        <end position="50"/>
    </location>
</feature>
<feature type="region of interest" description="Disordered" evidence="1">
    <location>
        <begin position="38"/>
        <end position="57"/>
    </location>
</feature>
<dbReference type="KEGG" id="taa:NMY3_01609"/>
<evidence type="ECO:0000256" key="1">
    <source>
        <dbReference type="SAM" id="MobiDB-lite"/>
    </source>
</evidence>
<dbReference type="OrthoDB" id="9689at2157"/>
<keyword evidence="4" id="KW-1185">Reference proteome</keyword>
<dbReference type="Gene3D" id="2.160.20.10">
    <property type="entry name" value="Single-stranded right-handed beta-helix, Pectin lyase-like"/>
    <property type="match status" value="1"/>
</dbReference>